<accession>A0A2S4UYC4</accession>
<gene>
    <name evidence="1" type="ORF">PSTT_12016</name>
</gene>
<protein>
    <submittedName>
        <fullName evidence="1">Uncharacterized protein</fullName>
    </submittedName>
</protein>
<evidence type="ECO:0000313" key="1">
    <source>
        <dbReference type="EMBL" id="POW02277.1"/>
    </source>
</evidence>
<dbReference type="VEuPathDB" id="FungiDB:PSTT_12016"/>
<reference evidence="1" key="1">
    <citation type="submission" date="2017-12" db="EMBL/GenBank/DDBJ databases">
        <title>Gene loss provides genomic basis for host adaptation in cereal stripe rust fungi.</title>
        <authorList>
            <person name="Xia C."/>
        </authorList>
    </citation>
    <scope>NUCLEOTIDE SEQUENCE [LARGE SCALE GENOMIC DNA]</scope>
    <source>
        <strain evidence="1">93-210</strain>
    </source>
</reference>
<organism evidence="1 2">
    <name type="scientific">Puccinia striiformis</name>
    <dbReference type="NCBI Taxonomy" id="27350"/>
    <lineage>
        <taxon>Eukaryota</taxon>
        <taxon>Fungi</taxon>
        <taxon>Dikarya</taxon>
        <taxon>Basidiomycota</taxon>
        <taxon>Pucciniomycotina</taxon>
        <taxon>Pucciniomycetes</taxon>
        <taxon>Pucciniales</taxon>
        <taxon>Pucciniaceae</taxon>
        <taxon>Puccinia</taxon>
    </lineage>
</organism>
<dbReference type="VEuPathDB" id="FungiDB:PSHT_11626"/>
<dbReference type="AlphaFoldDB" id="A0A2S4UYC4"/>
<evidence type="ECO:0000313" key="2">
    <source>
        <dbReference type="Proteomes" id="UP000239156"/>
    </source>
</evidence>
<dbReference type="EMBL" id="PKSL01000145">
    <property type="protein sequence ID" value="POW02277.1"/>
    <property type="molecule type" value="Genomic_DNA"/>
</dbReference>
<sequence>MEETVKYIKSAALDSPTPFNPHDYHFKKCKNFRTGHLIGLFSNLMCDKLFGLLYECINLITSWELSSSNLENNYDQSKTFFVGAHVLLETKQYNALANKILKFYQISNFNFLKDQWREPVKLLDCSIHTLTNLTHAMTTSHDTITSGRKDVSEMAVWTITLIKLIRMLFQKVSKTPAKRVKLTLDTEINSEVLSDLSNIG</sequence>
<dbReference type="PANTHER" id="PTHR33069">
    <property type="entry name" value="CHROMOSOME 7, WHOLE GENOME SHOTGUN SEQUENCE-RELATED"/>
    <property type="match status" value="1"/>
</dbReference>
<keyword evidence="2" id="KW-1185">Reference proteome</keyword>
<proteinExistence type="predicted"/>
<dbReference type="PANTHER" id="PTHR33069:SF3">
    <property type="entry name" value="DYNEIN HEAVY CHAIN TAIL DOMAIN-CONTAINING PROTEIN"/>
    <property type="match status" value="1"/>
</dbReference>
<dbReference type="Proteomes" id="UP000239156">
    <property type="component" value="Unassembled WGS sequence"/>
</dbReference>
<name>A0A2S4UYC4_9BASI</name>
<comment type="caution">
    <text evidence="1">The sequence shown here is derived from an EMBL/GenBank/DDBJ whole genome shotgun (WGS) entry which is preliminary data.</text>
</comment>